<evidence type="ECO:0000256" key="4">
    <source>
        <dbReference type="ARBA" id="ARBA00022741"/>
    </source>
</evidence>
<keyword evidence="5" id="KW-0693">Viral RNA replication</keyword>
<sequence length="663" mass="76822">MPSFSANPTYQTLIDDIDFDVPIAHPFSIINTDLQPVDDEETVHDLGSKDFEFYKVVSNDLPLNRAPSVGIESLPNIRYHNHSNDHRYRDQPPTGPPPMRGVHRIINDSFPQYLPYLKEWCRPKTSSDAIFEDFNQPQIPSIPLQHSRKQKILKLVNHFMGVKPYDIVHFCDTRFYPWDLSKKADYFHNHSNARKRHAQTSHASTATGPTKKSWFINAHLFHDRSTVHNIKLYGLPFKPHSYAARNKILQELWFKKIPTELLVRSHISNPKKLKVRPVNNAPMIFLRIECMLFYPLLAQLRKQQCSIMYGLETIRGGMMEIESLATRFSNFMMIDWSKFDQTVPFTLVDMFYQDWIPTLILVDSGYAKIHNYNDHVHSFAAQARKLGVHGNSNLNEAPPETAIFANKVENLLKFINTWFKEMVYITPDGFAYRRTFAGVPSGILCTQLIDSFVNLVVLIDSLFEFGFHESDITSALILLMGDDNVVFAPDKLSQLHSFFLFLPGYAKKRWNMTVNVDKSIFTTLRRKIEILGYTNNYGMPVRSLSKLIGQLAYPERHGFDSDMCMRAIGFAWCAAACDSTFHDFCRKVFMYYYARVNVPIKDLVQANASALPGMFFAYRDVHQHIKLDHFPSIEEVRQVLSKHHGYLTEEPLWKYDFFIHPKP</sequence>
<proteinExistence type="predicted"/>
<evidence type="ECO:0000313" key="7">
    <source>
        <dbReference type="EMBL" id="AAU26069.1"/>
    </source>
</evidence>
<evidence type="ECO:0000259" key="6">
    <source>
        <dbReference type="Pfam" id="PF00680"/>
    </source>
</evidence>
<dbReference type="RefSeq" id="YP_001936016.1">
    <property type="nucleotide sequence ID" value="NC_010755.1"/>
</dbReference>
<dbReference type="GeneID" id="6334541"/>
<dbReference type="KEGG" id="vg:6334541"/>
<reference evidence="7 8" key="1">
    <citation type="submission" date="2004-04" db="EMBL/GenBank/DDBJ databases">
        <title>Molecular characterization of a partitivirus in Ceratocystis resinifera - evidence for horizontal transmission of a mycovirus between fungal species.</title>
        <authorList>
            <person name="Deng F."/>
            <person name="Boland G.J."/>
        </authorList>
    </citation>
    <scope>NUCLEOTIDE SEQUENCE [LARGE SCALE GENOMIC DNA]</scope>
</reference>
<feature type="domain" description="RNA-directed RNA polymerase C-terminal" evidence="6">
    <location>
        <begin position="419"/>
        <end position="528"/>
    </location>
</feature>
<evidence type="ECO:0000256" key="3">
    <source>
        <dbReference type="ARBA" id="ARBA00022695"/>
    </source>
</evidence>
<dbReference type="InterPro" id="IPR043502">
    <property type="entry name" value="DNA/RNA_pol_sf"/>
</dbReference>
<dbReference type="OrthoDB" id="5550at10239"/>
<dbReference type="InterPro" id="IPR043128">
    <property type="entry name" value="Rev_trsase/Diguanyl_cyclase"/>
</dbReference>
<evidence type="ECO:0000256" key="2">
    <source>
        <dbReference type="ARBA" id="ARBA00022679"/>
    </source>
</evidence>
<dbReference type="Gene3D" id="3.30.70.270">
    <property type="match status" value="1"/>
</dbReference>
<evidence type="ECO:0000256" key="1">
    <source>
        <dbReference type="ARBA" id="ARBA00022484"/>
    </source>
</evidence>
<name>Q5DM90_9VIRU</name>
<dbReference type="GO" id="GO:0003968">
    <property type="term" value="F:RNA-directed RNA polymerase activity"/>
    <property type="evidence" value="ECO:0007669"/>
    <property type="project" value="UniProtKB-KW"/>
</dbReference>
<dbReference type="InterPro" id="IPR001205">
    <property type="entry name" value="RNA-dir_pol_C"/>
</dbReference>
<dbReference type="GO" id="GO:0003723">
    <property type="term" value="F:RNA binding"/>
    <property type="evidence" value="ECO:0007669"/>
    <property type="project" value="InterPro"/>
</dbReference>
<evidence type="ECO:0000256" key="5">
    <source>
        <dbReference type="ARBA" id="ARBA00022953"/>
    </source>
</evidence>
<keyword evidence="8" id="KW-1185">Reference proteome</keyword>
<organism evidence="7 8">
    <name type="scientific">Ceratocystis resinifera virus 1</name>
    <dbReference type="NCBI Taxonomy" id="674982"/>
    <lineage>
        <taxon>Viruses</taxon>
        <taxon>Riboviria</taxon>
        <taxon>Orthornavirae</taxon>
        <taxon>Pisuviricota</taxon>
        <taxon>Duplopiviricetes</taxon>
        <taxon>Durnavirales</taxon>
        <taxon>Partitiviridae</taxon>
        <taxon>Betapartitivirus</taxon>
        <taxon>Betapartitivirus ceratocystis</taxon>
    </lineage>
</organism>
<dbReference type="Proteomes" id="UP000243389">
    <property type="component" value="Genome"/>
</dbReference>
<keyword evidence="2" id="KW-0808">Transferase</keyword>
<dbReference type="Pfam" id="PF00680">
    <property type="entry name" value="RdRP_1"/>
    <property type="match status" value="1"/>
</dbReference>
<dbReference type="SUPFAM" id="SSF56672">
    <property type="entry name" value="DNA/RNA polymerases"/>
    <property type="match status" value="1"/>
</dbReference>
<dbReference type="GO" id="GO:0006351">
    <property type="term" value="P:DNA-templated transcription"/>
    <property type="evidence" value="ECO:0007669"/>
    <property type="project" value="InterPro"/>
</dbReference>
<keyword evidence="1 7" id="KW-0696">RNA-directed RNA polymerase</keyword>
<dbReference type="GO" id="GO:0000166">
    <property type="term" value="F:nucleotide binding"/>
    <property type="evidence" value="ECO:0007669"/>
    <property type="project" value="UniProtKB-KW"/>
</dbReference>
<evidence type="ECO:0000313" key="8">
    <source>
        <dbReference type="Proteomes" id="UP000243389"/>
    </source>
</evidence>
<accession>Q5DM90</accession>
<protein>
    <submittedName>
        <fullName evidence="7">RNA-dependent RNA polymerase</fullName>
    </submittedName>
</protein>
<keyword evidence="3" id="KW-0548">Nucleotidyltransferase</keyword>
<dbReference type="EMBL" id="AY603052">
    <property type="protein sequence ID" value="AAU26069.1"/>
    <property type="molecule type" value="Genomic_RNA"/>
</dbReference>
<keyword evidence="4" id="KW-0547">Nucleotide-binding</keyword>